<dbReference type="InterPro" id="IPR043128">
    <property type="entry name" value="Rev_trsase/Diguanyl_cyclase"/>
</dbReference>
<feature type="domain" description="GGDEF" evidence="1">
    <location>
        <begin position="170"/>
        <end position="305"/>
    </location>
</feature>
<evidence type="ECO:0000259" key="1">
    <source>
        <dbReference type="PROSITE" id="PS50887"/>
    </source>
</evidence>
<dbReference type="InterPro" id="IPR029787">
    <property type="entry name" value="Nucleotide_cyclase"/>
</dbReference>
<dbReference type="EC" id="2.7.7.65" evidence="2"/>
<dbReference type="CDD" id="cd01949">
    <property type="entry name" value="GGDEF"/>
    <property type="match status" value="1"/>
</dbReference>
<keyword evidence="3" id="KW-1185">Reference proteome</keyword>
<keyword evidence="2" id="KW-0808">Transferase</keyword>
<dbReference type="InterPro" id="IPR052163">
    <property type="entry name" value="DGC-Regulatory_Protein"/>
</dbReference>
<dbReference type="Pfam" id="PF12860">
    <property type="entry name" value="PAS_7"/>
    <property type="match status" value="1"/>
</dbReference>
<dbReference type="Proteomes" id="UP001595528">
    <property type="component" value="Unassembled WGS sequence"/>
</dbReference>
<dbReference type="SUPFAM" id="SSF55073">
    <property type="entry name" value="Nucleotide cyclase"/>
    <property type="match status" value="1"/>
</dbReference>
<protein>
    <submittedName>
        <fullName evidence="2">Diguanylate cyclase domain-containing protein</fullName>
        <ecNumber evidence="2">2.7.7.65</ecNumber>
    </submittedName>
</protein>
<evidence type="ECO:0000313" key="3">
    <source>
        <dbReference type="Proteomes" id="UP001595528"/>
    </source>
</evidence>
<proteinExistence type="predicted"/>
<dbReference type="NCBIfam" id="TIGR00254">
    <property type="entry name" value="GGDEF"/>
    <property type="match status" value="1"/>
</dbReference>
<dbReference type="PANTHER" id="PTHR46663">
    <property type="entry name" value="DIGUANYLATE CYCLASE DGCT-RELATED"/>
    <property type="match status" value="1"/>
</dbReference>
<dbReference type="InterPro" id="IPR000160">
    <property type="entry name" value="GGDEF_dom"/>
</dbReference>
<dbReference type="Gene3D" id="3.30.70.270">
    <property type="match status" value="1"/>
</dbReference>
<accession>A0ABV7KW28</accession>
<evidence type="ECO:0000313" key="2">
    <source>
        <dbReference type="EMBL" id="MFC3226217.1"/>
    </source>
</evidence>
<keyword evidence="2" id="KW-0548">Nucleotidyltransferase</keyword>
<reference evidence="3" key="1">
    <citation type="journal article" date="2019" name="Int. J. Syst. Evol. Microbiol.">
        <title>The Global Catalogue of Microorganisms (GCM) 10K type strain sequencing project: providing services to taxonomists for standard genome sequencing and annotation.</title>
        <authorList>
            <consortium name="The Broad Institute Genomics Platform"/>
            <consortium name="The Broad Institute Genome Sequencing Center for Infectious Disease"/>
            <person name="Wu L."/>
            <person name="Ma J."/>
        </authorList>
    </citation>
    <scope>NUCLEOTIDE SEQUENCE [LARGE SCALE GENOMIC DNA]</scope>
    <source>
        <strain evidence="3">KCTC 42964</strain>
    </source>
</reference>
<dbReference type="SMART" id="SM00267">
    <property type="entry name" value="GGDEF"/>
    <property type="match status" value="1"/>
</dbReference>
<gene>
    <name evidence="2" type="ORF">ACFOGJ_03195</name>
</gene>
<dbReference type="EMBL" id="JBHRTR010000009">
    <property type="protein sequence ID" value="MFC3226217.1"/>
    <property type="molecule type" value="Genomic_DNA"/>
</dbReference>
<sequence length="305" mass="33597">MKEPDLGQPESLADIDAEVLQLVLDQLPIGLAVYGPDRRLKLWNVLALRILNLPADLIAYDMPFAHVARYVAERGGYGPGDPQALAAARADFAFSQAYHRTEFRDESGGAWESVGRRLDDGSLIFTYADVSERRAREQWVKDLVYRDQLTGLANRRGFFRALEAQLDQGRPFAVAIADLDRFKTVNDSHGHAAGDALLAAVAERMAQRLEEGDMLARLGGDEFGLLLAARRSLRDLTPLLDGLRQACAEPFALSPFAPSRGEVVRIAVSIGLAHHPADGGTVGDLLRQADRRMYADKQRNRRAAP</sequence>
<organism evidence="2 3">
    <name type="scientific">Marinibaculum pumilum</name>
    <dbReference type="NCBI Taxonomy" id="1766165"/>
    <lineage>
        <taxon>Bacteria</taxon>
        <taxon>Pseudomonadati</taxon>
        <taxon>Pseudomonadota</taxon>
        <taxon>Alphaproteobacteria</taxon>
        <taxon>Rhodospirillales</taxon>
        <taxon>Rhodospirillaceae</taxon>
        <taxon>Marinibaculum</taxon>
    </lineage>
</organism>
<dbReference type="RefSeq" id="WP_379898081.1">
    <property type="nucleotide sequence ID" value="NZ_JBHRTR010000009.1"/>
</dbReference>
<dbReference type="Pfam" id="PF00990">
    <property type="entry name" value="GGDEF"/>
    <property type="match status" value="1"/>
</dbReference>
<name>A0ABV7KW28_9PROT</name>
<dbReference type="PROSITE" id="PS50887">
    <property type="entry name" value="GGDEF"/>
    <property type="match status" value="1"/>
</dbReference>
<dbReference type="GO" id="GO:0052621">
    <property type="term" value="F:diguanylate cyclase activity"/>
    <property type="evidence" value="ECO:0007669"/>
    <property type="project" value="UniProtKB-EC"/>
</dbReference>
<dbReference type="PANTHER" id="PTHR46663:SF4">
    <property type="entry name" value="DIGUANYLATE CYCLASE DGCT-RELATED"/>
    <property type="match status" value="1"/>
</dbReference>
<comment type="caution">
    <text evidence="2">The sequence shown here is derived from an EMBL/GenBank/DDBJ whole genome shotgun (WGS) entry which is preliminary data.</text>
</comment>